<dbReference type="EMBL" id="JACDUS010000013">
    <property type="protein sequence ID" value="MBA2882820.1"/>
    <property type="molecule type" value="Genomic_DNA"/>
</dbReference>
<keyword evidence="1" id="KW-0812">Transmembrane</keyword>
<dbReference type="Proteomes" id="UP000525298">
    <property type="component" value="Unassembled WGS sequence"/>
</dbReference>
<evidence type="ECO:0000256" key="1">
    <source>
        <dbReference type="SAM" id="Phobius"/>
    </source>
</evidence>
<evidence type="ECO:0000313" key="2">
    <source>
        <dbReference type="EMBL" id="MBA2882820.1"/>
    </source>
</evidence>
<evidence type="ECO:0000313" key="3">
    <source>
        <dbReference type="Proteomes" id="UP000525298"/>
    </source>
</evidence>
<feature type="transmembrane region" description="Helical" evidence="1">
    <location>
        <begin position="47"/>
        <end position="79"/>
    </location>
</feature>
<keyword evidence="1" id="KW-1133">Transmembrane helix</keyword>
<dbReference type="RefSeq" id="WP_181552443.1">
    <property type="nucleotide sequence ID" value="NZ_JACDUS010000013.1"/>
</dbReference>
<accession>A0A7W0CBS6</accession>
<proteinExistence type="predicted"/>
<protein>
    <submittedName>
        <fullName evidence="2">Uncharacterized protein</fullName>
    </submittedName>
</protein>
<keyword evidence="3" id="KW-1185">Reference proteome</keyword>
<dbReference type="AlphaFoldDB" id="A0A7W0CBS6"/>
<reference evidence="2 3" key="1">
    <citation type="submission" date="2020-07" db="EMBL/GenBank/DDBJ databases">
        <title>Genomic Encyclopedia of Type Strains, Phase IV (KMG-IV): sequencing the most valuable type-strain genomes for metagenomic binning, comparative biology and taxonomic classification.</title>
        <authorList>
            <person name="Goeker M."/>
        </authorList>
    </citation>
    <scope>NUCLEOTIDE SEQUENCE [LARGE SCALE GENOMIC DNA]</scope>
    <source>
        <strain evidence="2 3">DSM 17721</strain>
    </source>
</reference>
<comment type="caution">
    <text evidence="2">The sequence shown here is derived from an EMBL/GenBank/DDBJ whole genome shotgun (WGS) entry which is preliminary data.</text>
</comment>
<name>A0A7W0CBS6_9BACT</name>
<keyword evidence="1" id="KW-0472">Membrane</keyword>
<organism evidence="2 3">
    <name type="scientific">Desulfosalsimonas propionicica</name>
    <dbReference type="NCBI Taxonomy" id="332175"/>
    <lineage>
        <taxon>Bacteria</taxon>
        <taxon>Pseudomonadati</taxon>
        <taxon>Thermodesulfobacteriota</taxon>
        <taxon>Desulfobacteria</taxon>
        <taxon>Desulfobacterales</taxon>
        <taxon>Desulfosalsimonadaceae</taxon>
        <taxon>Desulfosalsimonas</taxon>
    </lineage>
</organism>
<sequence>MQHSEFVRKYKNNEISVHIDKNAAGFFYQSKGFMPEHLRRKQTMTRAFGLGGLIGGAALFFFTKWYIALIVLVIGLSFFPKAQKKAAEGVLEASLEYPEIFEYASSNNVLRISEA</sequence>
<gene>
    <name evidence="2" type="ORF">HNR65_003175</name>
</gene>